<name>A0A0G2YAD5_MIMIV</name>
<dbReference type="Proteomes" id="UP000240552">
    <property type="component" value="Segment"/>
</dbReference>
<evidence type="ECO:0000313" key="6">
    <source>
        <dbReference type="Proteomes" id="UP000274448"/>
    </source>
</evidence>
<dbReference type="Proteomes" id="UP000274448">
    <property type="component" value="Segment"/>
</dbReference>
<evidence type="ECO:0000313" key="1">
    <source>
        <dbReference type="EMBL" id="ADO18030.1"/>
    </source>
</evidence>
<evidence type="ECO:0000313" key="4">
    <source>
        <dbReference type="Proteomes" id="UP000201519"/>
    </source>
</evidence>
<dbReference type="GeneID" id="9924777"/>
<protein>
    <submittedName>
        <fullName evidence="2">Uncharacterized protein L175</fullName>
    </submittedName>
</protein>
<evidence type="ECO:0000313" key="5">
    <source>
        <dbReference type="Proteomes" id="UP000240552"/>
    </source>
</evidence>
<dbReference type="EMBL" id="HQ336222">
    <property type="protein sequence ID" value="ADO18030.1"/>
    <property type="molecule type" value="Genomic_DNA"/>
</dbReference>
<keyword evidence="4" id="KW-1185">Reference proteome</keyword>
<reference evidence="1 4" key="2">
    <citation type="journal article" date="2011" name="Virol. J.">
        <title>Breaking the 1000-gene barrier for Mimivirus using ultra-deep genome and transcriptome sequencing.</title>
        <authorList>
            <person name="Legendre M."/>
            <person name="Santini S."/>
            <person name="Rico A."/>
            <person name="Abergel C."/>
            <person name="Claverie J.M."/>
        </authorList>
    </citation>
    <scope>NUCLEOTIDE SEQUENCE [LARGE SCALE GENOMIC DNA]</scope>
</reference>
<organismHost>
    <name type="scientific">Acanthamoeba polyphaga</name>
    <name type="common">Amoeba</name>
    <dbReference type="NCBI Taxonomy" id="5757"/>
</organismHost>
<dbReference type="Proteomes" id="UP000201519">
    <property type="component" value="Segment"/>
</dbReference>
<reference evidence="3 6" key="3">
    <citation type="submission" date="2014-10" db="EMBL/GenBank/DDBJ databases">
        <title>Pan-genome analysis of Brazilian lineage A amoebal mimiviruses.</title>
        <authorList>
            <person name="Assis F.L."/>
            <person name="Abrahao J.S."/>
            <person name="Kroon E.G."/>
            <person name="Dornas F.P."/>
            <person name="Andrade K.R."/>
            <person name="Borato P.V.M."/>
            <person name="Pilotto M.R."/>
            <person name="Benamar S."/>
            <person name="LaScola B."/>
            <person name="Colson P."/>
        </authorList>
    </citation>
    <scope>NUCLEOTIDE SEQUENCE [LARGE SCALE GENOMIC DNA]</scope>
    <source>
        <strain evidence="3 6">Amazonia</strain>
    </source>
</reference>
<gene>
    <name evidence="1" type="primary">L175</name>
    <name evidence="2" type="ORF">MIMI_L175</name>
</gene>
<sequence length="385" mass="45834">MSDFIFCYDSFVKGYLCEYIKEVNKKYRFYLTKKSYIKIIFKYISDLKYLVVNFNDSIKFMKFIVKKDIHCDLKYHGHYKCQSLKNYATYFKYIVQNKCLENIRVFFGRFIPVVKLQSGISRVIDESPKKLFGNIVIDIEIIKTIFKYGPLSETESIIEYMLQTTPNLTDEFANDIIAIYKRKIIKYLDTNNDDNTHINEKFHFPNFLIMAYKNDDVYLFNFINDDFFQIVDDLNNIDKTKLNKKQLRTLELFNYKYKLNNQSINSIILPNLIRNDYVKLVKYFCPKIFKELITGFGNFSLLNELILENILIYNNLEYMEIICECFEHTNPELVNKLLPSSRSVEMAQLLIDHGADYEAFYYSNTFILSNISVKKHVAKLVREIL</sequence>
<reference evidence="2 5" key="1">
    <citation type="journal article" date="2011" name="Proc. Natl. Acad. Sci. U.S.A.">
        <title>Mimivirus shows dramatic genome reduction after intraamoebal culture.</title>
        <authorList>
            <person name="Boyer M."/>
            <person name="Azza S."/>
            <person name="Barrassi L."/>
            <person name="Klose T."/>
            <person name="Campocasso A."/>
            <person name="Pagnier I."/>
            <person name="Fournous G."/>
            <person name="Borg A."/>
            <person name="Robert C."/>
            <person name="Zhang X."/>
            <person name="Desnues C."/>
            <person name="Henrissat B."/>
            <person name="Rossmann M.G."/>
            <person name="La Scola B."/>
            <person name="Raoult D."/>
        </authorList>
    </citation>
    <scope>NUCLEOTIDE SEQUENCE [LARGE SCALE GENOMIC DNA]</scope>
    <source>
        <strain evidence="2">M4</strain>
    </source>
</reference>
<proteinExistence type="predicted"/>
<dbReference type="EMBL" id="KM982403">
    <property type="protein sequence ID" value="AKI80832.1"/>
    <property type="molecule type" value="Genomic_DNA"/>
</dbReference>
<evidence type="ECO:0000313" key="2">
    <source>
        <dbReference type="EMBL" id="AEJ34409.1"/>
    </source>
</evidence>
<dbReference type="KEGG" id="vg:9924777"/>
<accession>A0A0G2YAD5</accession>
<dbReference type="RefSeq" id="YP_003986669.1">
    <property type="nucleotide sequence ID" value="NC_014649.1"/>
</dbReference>
<accession>E3VYY3</accession>
<evidence type="ECO:0000313" key="3">
    <source>
        <dbReference type="EMBL" id="AKI80832.1"/>
    </source>
</evidence>
<organism evidence="1 4">
    <name type="scientific">Acanthamoeba polyphaga mimivirus</name>
    <name type="common">APMV</name>
    <dbReference type="NCBI Taxonomy" id="212035"/>
    <lineage>
        <taxon>Viruses</taxon>
        <taxon>Varidnaviria</taxon>
        <taxon>Bamfordvirae</taxon>
        <taxon>Nucleocytoviricota</taxon>
        <taxon>Megaviricetes</taxon>
        <taxon>Imitervirales</taxon>
        <taxon>Mimiviridae</taxon>
        <taxon>Megamimivirinae</taxon>
        <taxon>Mimivirus</taxon>
        <taxon>Mimivirus bradfordmassiliense</taxon>
    </lineage>
</organism>
<dbReference type="EMBL" id="JN036606">
    <property type="protein sequence ID" value="AEJ34409.1"/>
    <property type="molecule type" value="Genomic_DNA"/>
</dbReference>